<dbReference type="PRINTS" id="PR00633">
    <property type="entry name" value="RCCNDNSATION"/>
</dbReference>
<feature type="region of interest" description="Disordered" evidence="3">
    <location>
        <begin position="128"/>
        <end position="158"/>
    </location>
</feature>
<proteinExistence type="predicted"/>
<feature type="repeat" description="RCC1" evidence="2">
    <location>
        <begin position="616"/>
        <end position="667"/>
    </location>
</feature>
<dbReference type="GO" id="GO:0016874">
    <property type="term" value="F:ligase activity"/>
    <property type="evidence" value="ECO:0007669"/>
    <property type="project" value="UniProtKB-KW"/>
</dbReference>
<reference evidence="4 5" key="1">
    <citation type="submission" date="2018-03" db="EMBL/GenBank/DDBJ databases">
        <title>Draft genome sequence of Rohu Carp (Labeo rohita).</title>
        <authorList>
            <person name="Das P."/>
            <person name="Kushwaha B."/>
            <person name="Joshi C.G."/>
            <person name="Kumar D."/>
            <person name="Nagpure N.S."/>
            <person name="Sahoo L."/>
            <person name="Das S.P."/>
            <person name="Bit A."/>
            <person name="Patnaik S."/>
            <person name="Meher P.K."/>
            <person name="Jayasankar P."/>
            <person name="Koringa P.G."/>
            <person name="Patel N.V."/>
            <person name="Hinsu A.T."/>
            <person name="Kumar R."/>
            <person name="Pandey M."/>
            <person name="Agarwal S."/>
            <person name="Srivastava S."/>
            <person name="Singh M."/>
            <person name="Iquebal M.A."/>
            <person name="Jaiswal S."/>
            <person name="Angadi U.B."/>
            <person name="Kumar N."/>
            <person name="Raza M."/>
            <person name="Shah T.M."/>
            <person name="Rai A."/>
            <person name="Jena J.K."/>
        </authorList>
    </citation>
    <scope>NUCLEOTIDE SEQUENCE [LARGE SCALE GENOMIC DNA]</scope>
    <source>
        <strain evidence="4">DASCIFA01</strain>
        <tissue evidence="4">Testis</tissue>
    </source>
</reference>
<evidence type="ECO:0000256" key="3">
    <source>
        <dbReference type="SAM" id="MobiDB-lite"/>
    </source>
</evidence>
<dbReference type="PANTHER" id="PTHR22872">
    <property type="entry name" value="BTK-BINDING PROTEIN-RELATED"/>
    <property type="match status" value="1"/>
</dbReference>
<dbReference type="Gene3D" id="2.130.10.30">
    <property type="entry name" value="Regulator of chromosome condensation 1/beta-lactamase-inhibitor protein II"/>
    <property type="match status" value="2"/>
</dbReference>
<feature type="repeat" description="RCC1" evidence="2">
    <location>
        <begin position="370"/>
        <end position="419"/>
    </location>
</feature>
<dbReference type="PROSITE" id="PS50012">
    <property type="entry name" value="RCC1_3"/>
    <property type="match status" value="7"/>
</dbReference>
<feature type="repeat" description="RCC1" evidence="2">
    <location>
        <begin position="528"/>
        <end position="614"/>
    </location>
</feature>
<dbReference type="SUPFAM" id="SSF50985">
    <property type="entry name" value="RCC1/BLIP-II"/>
    <property type="match status" value="2"/>
</dbReference>
<evidence type="ECO:0000256" key="2">
    <source>
        <dbReference type="PROSITE-ProRule" id="PRU00235"/>
    </source>
</evidence>
<evidence type="ECO:0000256" key="1">
    <source>
        <dbReference type="ARBA" id="ARBA00022737"/>
    </source>
</evidence>
<feature type="repeat" description="RCC1" evidence="2">
    <location>
        <begin position="420"/>
        <end position="474"/>
    </location>
</feature>
<keyword evidence="4" id="KW-0436">Ligase</keyword>
<evidence type="ECO:0000313" key="4">
    <source>
        <dbReference type="EMBL" id="RXN08620.1"/>
    </source>
</evidence>
<sequence length="877" mass="94322">MVPSQTHVMLKWQEHLNSSWAAEDSVQTATRHGAAALYAKLVYNKEVVGLAQPVQDLMGPRLPDFQYESSAEEEKEEYLFALLHSQRCLAHRMLARTPYALSLHHRLVILQRVFYALHSKYHDRFRAPLPPQPSSSNAEGSALESVSEPWPTGSSRSKSGTDVLIEMGVRTGLSLLFALLRQSWQRGRLENPPDVALCNEVLATASSVLAALPPLSLANENKIPTVGLDCLTQVGDFLKKTAVSGSGADRAGRRLSLELLLSLALQRGSLRFLLEWVEVALAASASSTTSETVGVGYELIHQTLQQMRQHTAVRGESVNTQVLKKDADGLCSLSHVALCLFEEICTLASNCLCSCSAGSSSSSGSENDAVMVYVWGSNSSHQLAEGTLEKILQPKLAQGFSDAQMIEAGQYCTFSVSADGAVKACGKGSYGRLGLGDSNNQSMPKKLVLEPPRTMRKVSSSKGSDGHTLAVTAEGEVFSWGDGDYGKLGHGNSATQKYPKIIQGPLLGKVVVCVSAGYRHSAAVTNDGELYTWGEGDFGRLGTSLSSYRLLLNAHTHTHRPEALGSILSSSVVSEIQFGHSDSHSRNVPTLVKDISGVGQVACGSSHTIAVAQDGRIVWSFGGGDNGKLGHGDTNRVYRPKVIEALHGFIIRKVCAGSQSSLALTSAGQVFAWGCGSCLGCGSSETTSLRPRLIEELSITKIIDISCGDSHCLALSHENEVFAWGNNAMGQCGQGHTSTPVTKPKKVIGLEGVSIQQITAGTSHSLAWTAVPTDRQLVAWHRPFCVDLEESTFTYLRSFLERYCDSISGDTPPPPFPSKREHHQFVLLCMKLLSIHLSLAHAGGTGATVLGAQGRPLRNLLFRLIDSDVPDSIQQHF</sequence>
<feature type="repeat" description="RCC1" evidence="2">
    <location>
        <begin position="475"/>
        <end position="527"/>
    </location>
</feature>
<dbReference type="InterPro" id="IPR009091">
    <property type="entry name" value="RCC1/BLIP-II"/>
</dbReference>
<comment type="caution">
    <text evidence="4">The sequence shown here is derived from an EMBL/GenBank/DDBJ whole genome shotgun (WGS) entry which is preliminary data.</text>
</comment>
<name>A0A498LK67_LABRO</name>
<dbReference type="InterPro" id="IPR000408">
    <property type="entry name" value="Reg_chr_condens"/>
</dbReference>
<feature type="repeat" description="RCC1" evidence="2">
    <location>
        <begin position="668"/>
        <end position="718"/>
    </location>
</feature>
<evidence type="ECO:0000313" key="5">
    <source>
        <dbReference type="Proteomes" id="UP000290572"/>
    </source>
</evidence>
<organism evidence="4 5">
    <name type="scientific">Labeo rohita</name>
    <name type="common">Indian major carp</name>
    <name type="synonym">Cyprinus rohita</name>
    <dbReference type="NCBI Taxonomy" id="84645"/>
    <lineage>
        <taxon>Eukaryota</taxon>
        <taxon>Metazoa</taxon>
        <taxon>Chordata</taxon>
        <taxon>Craniata</taxon>
        <taxon>Vertebrata</taxon>
        <taxon>Euteleostomi</taxon>
        <taxon>Actinopterygii</taxon>
        <taxon>Neopterygii</taxon>
        <taxon>Teleostei</taxon>
        <taxon>Ostariophysi</taxon>
        <taxon>Cypriniformes</taxon>
        <taxon>Cyprinidae</taxon>
        <taxon>Labeoninae</taxon>
        <taxon>Labeonini</taxon>
        <taxon>Labeo</taxon>
    </lineage>
</organism>
<keyword evidence="1" id="KW-0677">Repeat</keyword>
<dbReference type="PROSITE" id="PS00626">
    <property type="entry name" value="RCC1_2"/>
    <property type="match status" value="2"/>
</dbReference>
<keyword evidence="5" id="KW-1185">Reference proteome</keyword>
<dbReference type="AlphaFoldDB" id="A0A498LK67"/>
<dbReference type="EMBL" id="QBIY01013304">
    <property type="protein sequence ID" value="RXN08620.1"/>
    <property type="molecule type" value="Genomic_DNA"/>
</dbReference>
<feature type="repeat" description="RCC1" evidence="2">
    <location>
        <begin position="719"/>
        <end position="771"/>
    </location>
</feature>
<protein>
    <submittedName>
        <fullName evidence="4">Putative E3 ubiquitin-ligase HERC1</fullName>
    </submittedName>
</protein>
<dbReference type="PANTHER" id="PTHR22872:SF6">
    <property type="entry name" value="E3 UBIQUITIN-PROTEIN LIGASE HERC1-RELATED"/>
    <property type="match status" value="1"/>
</dbReference>
<dbReference type="InterPro" id="IPR051625">
    <property type="entry name" value="Signaling_Regulatory_Domain"/>
</dbReference>
<dbReference type="STRING" id="84645.A0A498LK67"/>
<accession>A0A498LK67</accession>
<dbReference type="Pfam" id="PF00415">
    <property type="entry name" value="RCC1"/>
    <property type="match status" value="7"/>
</dbReference>
<dbReference type="Proteomes" id="UP000290572">
    <property type="component" value="Unassembled WGS sequence"/>
</dbReference>
<gene>
    <name evidence="4" type="ORF">ROHU_035329</name>
</gene>